<feature type="compositionally biased region" description="Polar residues" evidence="1">
    <location>
        <begin position="411"/>
        <end position="434"/>
    </location>
</feature>
<keyword evidence="4" id="KW-1185">Reference proteome</keyword>
<feature type="compositionally biased region" description="Low complexity" evidence="1">
    <location>
        <begin position="500"/>
        <end position="523"/>
    </location>
</feature>
<keyword evidence="2" id="KW-0812">Transmembrane</keyword>
<evidence type="ECO:0000313" key="4">
    <source>
        <dbReference type="Proteomes" id="UP001270362"/>
    </source>
</evidence>
<evidence type="ECO:0000313" key="3">
    <source>
        <dbReference type="EMBL" id="KAK3695609.1"/>
    </source>
</evidence>
<protein>
    <submittedName>
        <fullName evidence="3">Uncharacterized protein</fullName>
    </submittedName>
</protein>
<feature type="region of interest" description="Disordered" evidence="1">
    <location>
        <begin position="366"/>
        <end position="648"/>
    </location>
</feature>
<keyword evidence="2" id="KW-1133">Transmembrane helix</keyword>
<feature type="compositionally biased region" description="Gly residues" evidence="1">
    <location>
        <begin position="451"/>
        <end position="462"/>
    </location>
</feature>
<feature type="compositionally biased region" description="Pro residues" evidence="1">
    <location>
        <begin position="524"/>
        <end position="543"/>
    </location>
</feature>
<accession>A0AAE0XLC3</accession>
<reference evidence="3" key="2">
    <citation type="submission" date="2023-06" db="EMBL/GenBank/DDBJ databases">
        <authorList>
            <consortium name="Lawrence Berkeley National Laboratory"/>
            <person name="Haridas S."/>
            <person name="Hensen N."/>
            <person name="Bonometti L."/>
            <person name="Westerberg I."/>
            <person name="Brannstrom I.O."/>
            <person name="Guillou S."/>
            <person name="Cros-Aarteil S."/>
            <person name="Calhoun S."/>
            <person name="Kuo A."/>
            <person name="Mondo S."/>
            <person name="Pangilinan J."/>
            <person name="Riley R."/>
            <person name="Labutti K."/>
            <person name="Andreopoulos B."/>
            <person name="Lipzen A."/>
            <person name="Chen C."/>
            <person name="Yanf M."/>
            <person name="Daum C."/>
            <person name="Ng V."/>
            <person name="Clum A."/>
            <person name="Steindorff A."/>
            <person name="Ohm R."/>
            <person name="Martin F."/>
            <person name="Silar P."/>
            <person name="Natvig D."/>
            <person name="Lalanne C."/>
            <person name="Gautier V."/>
            <person name="Ament-Velasquez S.L."/>
            <person name="Kruys A."/>
            <person name="Hutchinson M.I."/>
            <person name="Powell A.J."/>
            <person name="Barry K."/>
            <person name="Miller A.N."/>
            <person name="Grigoriev I.V."/>
            <person name="Debuchy R."/>
            <person name="Gladieux P."/>
            <person name="Thoren M.H."/>
            <person name="Johannesson H."/>
        </authorList>
    </citation>
    <scope>NUCLEOTIDE SEQUENCE</scope>
    <source>
        <strain evidence="3">CBS 314.62</strain>
    </source>
</reference>
<feature type="compositionally biased region" description="Low complexity" evidence="1">
    <location>
        <begin position="544"/>
        <end position="556"/>
    </location>
</feature>
<dbReference type="AlphaFoldDB" id="A0AAE0XLC3"/>
<feature type="compositionally biased region" description="Low complexity" evidence="1">
    <location>
        <begin position="565"/>
        <end position="581"/>
    </location>
</feature>
<evidence type="ECO:0000256" key="2">
    <source>
        <dbReference type="SAM" id="Phobius"/>
    </source>
</evidence>
<feature type="compositionally biased region" description="Low complexity" evidence="1">
    <location>
        <begin position="589"/>
        <end position="623"/>
    </location>
</feature>
<dbReference type="Proteomes" id="UP001270362">
    <property type="component" value="Unassembled WGS sequence"/>
</dbReference>
<gene>
    <name evidence="3" type="ORF">B0T22DRAFT_112792</name>
</gene>
<feature type="transmembrane region" description="Helical" evidence="2">
    <location>
        <begin position="333"/>
        <end position="357"/>
    </location>
</feature>
<proteinExistence type="predicted"/>
<keyword evidence="2" id="KW-0472">Membrane</keyword>
<evidence type="ECO:0000256" key="1">
    <source>
        <dbReference type="SAM" id="MobiDB-lite"/>
    </source>
</evidence>
<feature type="compositionally biased region" description="Low complexity" evidence="1">
    <location>
        <begin position="384"/>
        <end position="393"/>
    </location>
</feature>
<dbReference type="EMBL" id="JAULSO010000001">
    <property type="protein sequence ID" value="KAK3695609.1"/>
    <property type="molecule type" value="Genomic_DNA"/>
</dbReference>
<feature type="compositionally biased region" description="Pro residues" evidence="1">
    <location>
        <begin position="394"/>
        <end position="409"/>
    </location>
</feature>
<reference evidence="3" key="1">
    <citation type="journal article" date="2023" name="Mol. Phylogenet. Evol.">
        <title>Genome-scale phylogeny and comparative genomics of the fungal order Sordariales.</title>
        <authorList>
            <person name="Hensen N."/>
            <person name="Bonometti L."/>
            <person name="Westerberg I."/>
            <person name="Brannstrom I.O."/>
            <person name="Guillou S."/>
            <person name="Cros-Aarteil S."/>
            <person name="Calhoun S."/>
            <person name="Haridas S."/>
            <person name="Kuo A."/>
            <person name="Mondo S."/>
            <person name="Pangilinan J."/>
            <person name="Riley R."/>
            <person name="LaButti K."/>
            <person name="Andreopoulos B."/>
            <person name="Lipzen A."/>
            <person name="Chen C."/>
            <person name="Yan M."/>
            <person name="Daum C."/>
            <person name="Ng V."/>
            <person name="Clum A."/>
            <person name="Steindorff A."/>
            <person name="Ohm R.A."/>
            <person name="Martin F."/>
            <person name="Silar P."/>
            <person name="Natvig D.O."/>
            <person name="Lalanne C."/>
            <person name="Gautier V."/>
            <person name="Ament-Velasquez S.L."/>
            <person name="Kruys A."/>
            <person name="Hutchinson M.I."/>
            <person name="Powell A.J."/>
            <person name="Barry K."/>
            <person name="Miller A.N."/>
            <person name="Grigoriev I.V."/>
            <person name="Debuchy R."/>
            <person name="Gladieux P."/>
            <person name="Hiltunen Thoren M."/>
            <person name="Johannesson H."/>
        </authorList>
    </citation>
    <scope>NUCLEOTIDE SEQUENCE</scope>
    <source>
        <strain evidence="3">CBS 314.62</strain>
    </source>
</reference>
<organism evidence="3 4">
    <name type="scientific">Podospora appendiculata</name>
    <dbReference type="NCBI Taxonomy" id="314037"/>
    <lineage>
        <taxon>Eukaryota</taxon>
        <taxon>Fungi</taxon>
        <taxon>Dikarya</taxon>
        <taxon>Ascomycota</taxon>
        <taxon>Pezizomycotina</taxon>
        <taxon>Sordariomycetes</taxon>
        <taxon>Sordariomycetidae</taxon>
        <taxon>Sordariales</taxon>
        <taxon>Podosporaceae</taxon>
        <taxon>Podospora</taxon>
    </lineage>
</organism>
<feature type="compositionally biased region" description="Polar residues" evidence="1">
    <location>
        <begin position="471"/>
        <end position="486"/>
    </location>
</feature>
<name>A0AAE0XLC3_9PEZI</name>
<sequence length="648" mass="67487">MLTALTTPTTTPPPSLASAYGAILAPRQTTDLYGGYSYNYGDCYNYAGGAQCLSIIGSCSGDAYATNYAAAATSCMCTYGISYLDCYISQVATGTCSSYLLGTADWHDFETSYYEEYCGSIPPSVMGKIGAPTKVVLSFETVDIVTAKTPLGTPTSVAAPLYTGTGPLLEGACSKPDFTLVDAGSTVYYAGFLGCNGQRPECCPWQVATPAANAGAAPTNTNTAGAAEGTKGGNLNFPQPANGVQATLVNCAADYYSISGGCCPTGFWPFTSVVAGQTPCWSSSTIAALPTLTVGSDNNKTAETSKPTSAVVNIVWSMRYPVADAGSSKLSTAAMAGIGAGSGVAAILIAGLGFCLWRSRRKTRKLESEKTAQIGQAPPPPQQPDQQPDMMQQAPPPNGQYPPGPPMQPPSDQASYINGMSVSSPSSLFPQHTGASGGGVSQMSSQTGHGLLQGGQPGGYFNGAGNPRVSYPSSGGTASPATTANGQGFPVPIAEGDEGQGQPQGQPQYFYPPQQQQQQQQPSGYPPQQFPPPGQLQQFPPPGQQQFAPQGQFYAPPQQPMVYDQQAGGFAPPAPQQQQPPQGYPSPVPQHQQAYPQQPYQQQASPPQGQQQMYQPQAQSPQYGNAAEVSANREIDPPQEVMGSRVPL</sequence>
<comment type="caution">
    <text evidence="3">The sequence shown here is derived from an EMBL/GenBank/DDBJ whole genome shotgun (WGS) entry which is preliminary data.</text>
</comment>